<organism evidence="2">
    <name type="scientific">Spongospora subterranea</name>
    <dbReference type="NCBI Taxonomy" id="70186"/>
    <lineage>
        <taxon>Eukaryota</taxon>
        <taxon>Sar</taxon>
        <taxon>Rhizaria</taxon>
        <taxon>Endomyxa</taxon>
        <taxon>Phytomyxea</taxon>
        <taxon>Plasmodiophorida</taxon>
        <taxon>Plasmodiophoridae</taxon>
        <taxon>Spongospora</taxon>
    </lineage>
</organism>
<feature type="domain" description="CFAP61 dimerisation" evidence="1">
    <location>
        <begin position="316"/>
        <end position="397"/>
    </location>
</feature>
<dbReference type="PANTHER" id="PTHR21178:SF8">
    <property type="entry name" value="CILIA- AND FLAGELLA-ASSOCIATED PROTEIN 61"/>
    <property type="match status" value="1"/>
</dbReference>
<dbReference type="InterPro" id="IPR036188">
    <property type="entry name" value="FAD/NAD-bd_sf"/>
</dbReference>
<evidence type="ECO:0000313" key="2">
    <source>
        <dbReference type="EMBL" id="CRZ04586.1"/>
    </source>
</evidence>
<dbReference type="InterPro" id="IPR038884">
    <property type="entry name" value="CFAP61"/>
</dbReference>
<evidence type="ECO:0000259" key="1">
    <source>
        <dbReference type="Pfam" id="PF23150"/>
    </source>
</evidence>
<dbReference type="InterPro" id="IPR056299">
    <property type="entry name" value="CFAP61_dimer"/>
</dbReference>
<name>A0A0H5QSN0_9EUKA</name>
<dbReference type="Gene3D" id="3.50.50.60">
    <property type="entry name" value="FAD/NAD(P)-binding domain"/>
    <property type="match status" value="2"/>
</dbReference>
<sequence>LPLRYRIVTGSVTLADYATKTLSVDCRDSSSFTIPYDYLIISGDKQANNDAWSSPGTIPATTQHGVFSASKEDPNPWGPAFRFIQSITLGSSNIVVYGDSTDSLAVIGLLGRRGFDTTNICWVYPGSNHIWANGDIDIVQKIVQTFGGQGIEVISGHTLSRGPSSSGRLETVLVRGPGGSPRFRLGDNGDFIMSCAVVFNTAHKELPPLFRQALAHNPVAIDKGVIIDNAFHTNDPFVYAAGSIAQTSKSSCNSWDLDRCDPFELGSMMAKSFIRDSAPTCPIAVSDSPPYFRQKPLSVLVNLPGEASIFFRSSMPEATATRHLRTESTARLVKIGIDNIGRIMNITVCGTDVHHHNIMQLARFVGLPISFMNSIENRLSQGRIQDLADFLFESWSGPILHDRAPQLLQLLRVQLNDRVLQTLEPAIEQVLEKGVVDLEHVKNRVDQQMESQSHKALVDFIRRNERDLPGYLYR</sequence>
<dbReference type="AlphaFoldDB" id="A0A0H5QSN0"/>
<proteinExistence type="predicted"/>
<protein>
    <recommendedName>
        <fullName evidence="1">CFAP61 dimerisation domain-containing protein</fullName>
    </recommendedName>
</protein>
<reference evidence="2" key="1">
    <citation type="submission" date="2015-04" db="EMBL/GenBank/DDBJ databases">
        <title>The genome sequence of the plant pathogenic Rhizarian Plasmodiophora brassicae reveals insights in its biotrophic life cycle and the origin of chitin synthesis.</title>
        <authorList>
            <person name="Schwelm A."/>
            <person name="Fogelqvist J."/>
            <person name="Knaust A."/>
            <person name="Julke S."/>
            <person name="Lilja T."/>
            <person name="Dhandapani V."/>
            <person name="Bonilla-Rosso G."/>
            <person name="Karlsson M."/>
            <person name="Shevchenko A."/>
            <person name="Choi S.R."/>
            <person name="Kim H.G."/>
            <person name="Park J.Y."/>
            <person name="Lim Y.P."/>
            <person name="Ludwig-Muller J."/>
            <person name="Dixelius C."/>
        </authorList>
    </citation>
    <scope>NUCLEOTIDE SEQUENCE</scope>
    <source>
        <tissue evidence="2">Potato root galls</tissue>
    </source>
</reference>
<accession>A0A0H5QSN0</accession>
<dbReference type="EMBL" id="HACM01004144">
    <property type="protein sequence ID" value="CRZ04586.1"/>
    <property type="molecule type" value="Transcribed_RNA"/>
</dbReference>
<dbReference type="PANTHER" id="PTHR21178">
    <property type="entry name" value="CILIA- AND FLAGELLA-ASSOCIATED PROTEIN 61"/>
    <property type="match status" value="1"/>
</dbReference>
<dbReference type="Pfam" id="PF23150">
    <property type="entry name" value="CFAP61_dimer"/>
    <property type="match status" value="1"/>
</dbReference>
<feature type="non-terminal residue" evidence="2">
    <location>
        <position position="1"/>
    </location>
</feature>